<organism evidence="3">
    <name type="scientific">Oikopleura dioica</name>
    <name type="common">Tunicate</name>
    <dbReference type="NCBI Taxonomy" id="34765"/>
    <lineage>
        <taxon>Eukaryota</taxon>
        <taxon>Metazoa</taxon>
        <taxon>Chordata</taxon>
        <taxon>Tunicata</taxon>
        <taxon>Appendicularia</taxon>
        <taxon>Copelata</taxon>
        <taxon>Oikopleuridae</taxon>
        <taxon>Oikopleura</taxon>
    </lineage>
</organism>
<evidence type="ECO:0000256" key="2">
    <source>
        <dbReference type="SAM" id="Phobius"/>
    </source>
</evidence>
<name>E4Y4F4_OIKDI</name>
<evidence type="ECO:0000256" key="1">
    <source>
        <dbReference type="SAM" id="MobiDB-lite"/>
    </source>
</evidence>
<protein>
    <submittedName>
        <fullName evidence="3">Uncharacterized protein</fullName>
    </submittedName>
</protein>
<dbReference type="Proteomes" id="UP000011014">
    <property type="component" value="Unassembled WGS sequence"/>
</dbReference>
<sequence length="107" mass="11492">MTDRSANYSTFNEMGNAQDSAENTMLTEEQEKPPSCLLRSLSCACTSICVVFGISIGVAFGLPFGYFAAFLFVLIGGPLYCCGWRFNPASASLYKKGSPQAPPENSV</sequence>
<keyword evidence="2" id="KW-1133">Transmembrane helix</keyword>
<accession>E4Y4F4</accession>
<proteinExistence type="predicted"/>
<keyword evidence="2" id="KW-0472">Membrane</keyword>
<feature type="transmembrane region" description="Helical" evidence="2">
    <location>
        <begin position="66"/>
        <end position="86"/>
    </location>
</feature>
<evidence type="ECO:0000313" key="3">
    <source>
        <dbReference type="EMBL" id="CBY30552.1"/>
    </source>
</evidence>
<gene>
    <name evidence="3" type="ORF">GSOID_T00018424001</name>
</gene>
<dbReference type="AlphaFoldDB" id="E4Y4F4"/>
<feature type="region of interest" description="Disordered" evidence="1">
    <location>
        <begin position="1"/>
        <end position="27"/>
    </location>
</feature>
<keyword evidence="2" id="KW-0812">Transmembrane</keyword>
<reference evidence="3" key="1">
    <citation type="journal article" date="2010" name="Science">
        <title>Plasticity of animal genome architecture unmasked by rapid evolution of a pelagic tunicate.</title>
        <authorList>
            <person name="Denoeud F."/>
            <person name="Henriet S."/>
            <person name="Mungpakdee S."/>
            <person name="Aury J.M."/>
            <person name="Da Silva C."/>
            <person name="Brinkmann H."/>
            <person name="Mikhaleva J."/>
            <person name="Olsen L.C."/>
            <person name="Jubin C."/>
            <person name="Canestro C."/>
            <person name="Bouquet J.M."/>
            <person name="Danks G."/>
            <person name="Poulain J."/>
            <person name="Campsteijn C."/>
            <person name="Adamski M."/>
            <person name="Cross I."/>
            <person name="Yadetie F."/>
            <person name="Muffato M."/>
            <person name="Louis A."/>
            <person name="Butcher S."/>
            <person name="Tsagkogeorga G."/>
            <person name="Konrad A."/>
            <person name="Singh S."/>
            <person name="Jensen M.F."/>
            <person name="Cong E.H."/>
            <person name="Eikeseth-Otteraa H."/>
            <person name="Noel B."/>
            <person name="Anthouard V."/>
            <person name="Porcel B.M."/>
            <person name="Kachouri-Lafond R."/>
            <person name="Nishino A."/>
            <person name="Ugolini M."/>
            <person name="Chourrout P."/>
            <person name="Nishida H."/>
            <person name="Aasland R."/>
            <person name="Huzurbazar S."/>
            <person name="Westhof E."/>
            <person name="Delsuc F."/>
            <person name="Lehrach H."/>
            <person name="Reinhardt R."/>
            <person name="Weissenbach J."/>
            <person name="Roy S.W."/>
            <person name="Artiguenave F."/>
            <person name="Postlethwait J.H."/>
            <person name="Manak J.R."/>
            <person name="Thompson E.M."/>
            <person name="Jaillon O."/>
            <person name="Du Pasquier L."/>
            <person name="Boudinot P."/>
            <person name="Liberles D.A."/>
            <person name="Volff J.N."/>
            <person name="Philippe H."/>
            <person name="Lenhard B."/>
            <person name="Roest Crollius H."/>
            <person name="Wincker P."/>
            <person name="Chourrout D."/>
        </authorList>
    </citation>
    <scope>NUCLEOTIDE SEQUENCE [LARGE SCALE GENOMIC DNA]</scope>
</reference>
<feature type="transmembrane region" description="Helical" evidence="2">
    <location>
        <begin position="36"/>
        <end position="60"/>
    </location>
</feature>
<dbReference type="EMBL" id="FN654278">
    <property type="protein sequence ID" value="CBY30552.1"/>
    <property type="molecule type" value="Genomic_DNA"/>
</dbReference>